<dbReference type="GO" id="GO:0003700">
    <property type="term" value="F:DNA-binding transcription factor activity"/>
    <property type="evidence" value="ECO:0007669"/>
    <property type="project" value="InterPro"/>
</dbReference>
<dbReference type="InterPro" id="IPR009057">
    <property type="entry name" value="Homeodomain-like_sf"/>
</dbReference>
<dbReference type="PANTHER" id="PTHR43436">
    <property type="entry name" value="ARAC-FAMILY TRANSCRIPTIONAL REGULATOR"/>
    <property type="match status" value="1"/>
</dbReference>
<dbReference type="EMBL" id="JABBVZ010000009">
    <property type="protein sequence ID" value="NMP21596.1"/>
    <property type="molecule type" value="Genomic_DNA"/>
</dbReference>
<dbReference type="Pfam" id="PF12833">
    <property type="entry name" value="HTH_18"/>
    <property type="match status" value="1"/>
</dbReference>
<dbReference type="Pfam" id="PF06719">
    <property type="entry name" value="AraC_N"/>
    <property type="match status" value="1"/>
</dbReference>
<dbReference type="InterPro" id="IPR018060">
    <property type="entry name" value="HTH_AraC"/>
</dbReference>
<dbReference type="InterPro" id="IPR009594">
    <property type="entry name" value="Tscrpt_reg_HTH_AraC_N"/>
</dbReference>
<gene>
    <name evidence="4" type="ORF">HIJ39_04405</name>
</gene>
<dbReference type="SUPFAM" id="SSF46689">
    <property type="entry name" value="Homeodomain-like"/>
    <property type="match status" value="2"/>
</dbReference>
<dbReference type="PANTHER" id="PTHR43436:SF1">
    <property type="entry name" value="TRANSCRIPTIONAL REGULATORY PROTEIN"/>
    <property type="match status" value="1"/>
</dbReference>
<dbReference type="RefSeq" id="WP_169097110.1">
    <property type="nucleotide sequence ID" value="NZ_JABBVZ010000009.1"/>
</dbReference>
<dbReference type="Gene3D" id="1.10.10.60">
    <property type="entry name" value="Homeodomain-like"/>
    <property type="match status" value="2"/>
</dbReference>
<evidence type="ECO:0000259" key="3">
    <source>
        <dbReference type="PROSITE" id="PS01124"/>
    </source>
</evidence>
<comment type="caution">
    <text evidence="4">The sequence shown here is derived from an EMBL/GenBank/DDBJ whole genome shotgun (WGS) entry which is preliminary data.</text>
</comment>
<proteinExistence type="predicted"/>
<accession>A0A7Y0L2L9</accession>
<keyword evidence="2" id="KW-0804">Transcription</keyword>
<keyword evidence="5" id="KW-1185">Reference proteome</keyword>
<evidence type="ECO:0000256" key="2">
    <source>
        <dbReference type="ARBA" id="ARBA00023163"/>
    </source>
</evidence>
<feature type="domain" description="HTH araC/xylS-type" evidence="3">
    <location>
        <begin position="196"/>
        <end position="294"/>
    </location>
</feature>
<organism evidence="4 5">
    <name type="scientific">Sulfobacillus harzensis</name>
    <dbReference type="NCBI Taxonomy" id="2729629"/>
    <lineage>
        <taxon>Bacteria</taxon>
        <taxon>Bacillati</taxon>
        <taxon>Bacillota</taxon>
        <taxon>Clostridia</taxon>
        <taxon>Eubacteriales</taxon>
        <taxon>Clostridiales Family XVII. Incertae Sedis</taxon>
        <taxon>Sulfobacillus</taxon>
    </lineage>
</organism>
<dbReference type="GO" id="GO:0043565">
    <property type="term" value="F:sequence-specific DNA binding"/>
    <property type="evidence" value="ECO:0007669"/>
    <property type="project" value="InterPro"/>
</dbReference>
<dbReference type="PROSITE" id="PS01124">
    <property type="entry name" value="HTH_ARAC_FAMILY_2"/>
    <property type="match status" value="1"/>
</dbReference>
<protein>
    <submittedName>
        <fullName evidence="4">AraC family transcriptional regulator</fullName>
    </submittedName>
</protein>
<name>A0A7Y0L2L9_9FIRM</name>
<evidence type="ECO:0000313" key="5">
    <source>
        <dbReference type="Proteomes" id="UP000533476"/>
    </source>
</evidence>
<dbReference type="SMART" id="SM00342">
    <property type="entry name" value="HTH_ARAC"/>
    <property type="match status" value="1"/>
</dbReference>
<dbReference type="AlphaFoldDB" id="A0A7Y0L2L9"/>
<keyword evidence="1" id="KW-0805">Transcription regulation</keyword>
<reference evidence="4 5" key="1">
    <citation type="submission" date="2020-04" db="EMBL/GenBank/DDBJ databases">
        <authorList>
            <person name="Zhang R."/>
            <person name="Schippers A."/>
        </authorList>
    </citation>
    <scope>NUCLEOTIDE SEQUENCE [LARGE SCALE GENOMIC DNA]</scope>
    <source>
        <strain evidence="4 5">DSM 109850</strain>
    </source>
</reference>
<sequence length="305" mass="34171">MPDRTENPAAELVTLVARHCQTDGVHATALPAVFFMRHGMRAEPSYGMYKPSFCLVLQGAKQVWLGPECFTYTPADYLVASVNLPVIAQVTSASLDRPYLGFKVEFTPDQVLSVLRNFPRDMGPKDPVQRAMFVSRMEPSLFEAVIRLVRLLNQPADIPVLAPLITQEILYRVLQGSHGAALAQIATAGSAASRINDVIDYLLHRFAQALRIEDLADMAHMSVSSLHRHFKAVTAMSPIQFQKNLRLQEARRLLVSEATDAADVAFRVGYESPSQFSREYTRMFGLPPRHDIRRLRAAYDPTFNE</sequence>
<evidence type="ECO:0000313" key="4">
    <source>
        <dbReference type="EMBL" id="NMP21596.1"/>
    </source>
</evidence>
<dbReference type="Proteomes" id="UP000533476">
    <property type="component" value="Unassembled WGS sequence"/>
</dbReference>
<evidence type="ECO:0000256" key="1">
    <source>
        <dbReference type="ARBA" id="ARBA00023015"/>
    </source>
</evidence>